<dbReference type="PANTHER" id="PTHR46847:SF1">
    <property type="entry name" value="D-ALLOSE-BINDING PERIPLASMIC PROTEIN-RELATED"/>
    <property type="match status" value="1"/>
</dbReference>
<comment type="subcellular location">
    <subcellularLocation>
        <location evidence="1">Cell envelope</location>
    </subcellularLocation>
</comment>
<dbReference type="CDD" id="cd01536">
    <property type="entry name" value="PBP1_ABC_sugar_binding-like"/>
    <property type="match status" value="1"/>
</dbReference>
<dbReference type="Proteomes" id="UP000756710">
    <property type="component" value="Unassembled WGS sequence"/>
</dbReference>
<evidence type="ECO:0000313" key="6">
    <source>
        <dbReference type="EMBL" id="CDR04531.1"/>
    </source>
</evidence>
<evidence type="ECO:0000256" key="3">
    <source>
        <dbReference type="ARBA" id="ARBA00022729"/>
    </source>
</evidence>
<keyword evidence="3 4" id="KW-0732">Signal</keyword>
<reference evidence="7 8" key="2">
    <citation type="submission" date="2021-03" db="EMBL/GenBank/DDBJ databases">
        <title>Genomic Encyclopedia of Type Strains, Phase IV (KMG-IV): sequencing the most valuable type-strain genomes for metagenomic binning, comparative biology and taxonomic classification.</title>
        <authorList>
            <person name="Goeker M."/>
        </authorList>
    </citation>
    <scope>NUCLEOTIDE SEQUENCE [LARGE SCALE GENOMIC DNA]</scope>
    <source>
        <strain evidence="7 8">DSM 41954</strain>
    </source>
</reference>
<keyword evidence="8" id="KW-1185">Reference proteome</keyword>
<evidence type="ECO:0000259" key="5">
    <source>
        <dbReference type="Pfam" id="PF13407"/>
    </source>
</evidence>
<feature type="chain" id="PRO_5039574147" evidence="4">
    <location>
        <begin position="26"/>
        <end position="354"/>
    </location>
</feature>
<dbReference type="PROSITE" id="PS51257">
    <property type="entry name" value="PROKAR_LIPOPROTEIN"/>
    <property type="match status" value="1"/>
</dbReference>
<keyword evidence="7" id="KW-0813">Transport</keyword>
<sequence length="354" mass="36893">MNRLLSRRGAIAATAALLFIGTAACGTGSRSGKQLTIGFAAPVLANSYWKANADFARRMGAQLGVKVIVADAQEREDTQLKNVQDLIAQGADGIVFGPTTAEIGPALLRACRRAGIVCGAAARKPGIEPSDESDSYYAGYVVGNDTGDGAAGAESLSDAGCKKVVAMSGLQGNSTADARLNGFTKKARDRGLTILGTPQRPVELPESGLKATQNFLAKFPGPRFDCLWAFNDGSAIGSIRALSAAGAQKVKVASIDGTAEGVAAIKSGRMLVSPGGEFINGGLALIAVYDTIKGHPRANRAVVLNTLRVTRGNVDAYQREFIDRLPRYDARKLSKARNPSAAEDGLKIVFGPKA</sequence>
<dbReference type="GeneID" id="32468705"/>
<dbReference type="EMBL" id="JAGGLR010000009">
    <property type="protein sequence ID" value="MBP2062692.1"/>
    <property type="molecule type" value="Genomic_DNA"/>
</dbReference>
<dbReference type="Pfam" id="PF13407">
    <property type="entry name" value="Peripla_BP_4"/>
    <property type="match status" value="1"/>
</dbReference>
<evidence type="ECO:0000256" key="1">
    <source>
        <dbReference type="ARBA" id="ARBA00004196"/>
    </source>
</evidence>
<reference evidence="6" key="1">
    <citation type="submission" date="2014-05" db="EMBL/GenBank/DDBJ databases">
        <authorList>
            <person name="Horn Fabian"/>
        </authorList>
    </citation>
    <scope>NUCLEOTIDE SEQUENCE</scope>
</reference>
<name>A0A060ZNU4_9ACTN</name>
<organism evidence="6">
    <name type="scientific">Streptomyces iranensis</name>
    <dbReference type="NCBI Taxonomy" id="576784"/>
    <lineage>
        <taxon>Bacteria</taxon>
        <taxon>Bacillati</taxon>
        <taxon>Actinomycetota</taxon>
        <taxon>Actinomycetes</taxon>
        <taxon>Kitasatosporales</taxon>
        <taxon>Streptomycetaceae</taxon>
        <taxon>Streptomyces</taxon>
        <taxon>Streptomyces violaceusniger group</taxon>
    </lineage>
</organism>
<dbReference type="SUPFAM" id="SSF53822">
    <property type="entry name" value="Periplasmic binding protein-like I"/>
    <property type="match status" value="1"/>
</dbReference>
<dbReference type="HOGENOM" id="CLU_037628_3_2_11"/>
<dbReference type="GO" id="GO:0030246">
    <property type="term" value="F:carbohydrate binding"/>
    <property type="evidence" value="ECO:0007669"/>
    <property type="project" value="UniProtKB-ARBA"/>
</dbReference>
<comment type="similarity">
    <text evidence="2">Belongs to the bacterial solute-binding protein 2 family.</text>
</comment>
<dbReference type="EMBL" id="LK022848">
    <property type="protein sequence ID" value="CDR04531.1"/>
    <property type="molecule type" value="Genomic_DNA"/>
</dbReference>
<evidence type="ECO:0000313" key="8">
    <source>
        <dbReference type="Proteomes" id="UP000756710"/>
    </source>
</evidence>
<dbReference type="RefSeq" id="WP_044568181.1">
    <property type="nucleotide sequence ID" value="NZ_BAABDR010000025.1"/>
</dbReference>
<accession>A0A060ZNU4</accession>
<feature type="domain" description="Periplasmic binding protein" evidence="5">
    <location>
        <begin position="37"/>
        <end position="270"/>
    </location>
</feature>
<dbReference type="GO" id="GO:0030313">
    <property type="term" value="C:cell envelope"/>
    <property type="evidence" value="ECO:0007669"/>
    <property type="project" value="UniProtKB-SubCell"/>
</dbReference>
<gene>
    <name evidence="7" type="ORF">J2Z30_003711</name>
    <name evidence="6" type="ORF">SIRAN1704</name>
</gene>
<protein>
    <submittedName>
        <fullName evidence="7">ABC-type sugar transport system substrate-binding protein</fullName>
    </submittedName>
    <submittedName>
        <fullName evidence="6">ABC-type transporter, integral membrane subunit</fullName>
    </submittedName>
</protein>
<dbReference type="Gene3D" id="3.40.50.2300">
    <property type="match status" value="2"/>
</dbReference>
<dbReference type="InterPro" id="IPR028082">
    <property type="entry name" value="Peripla_BP_I"/>
</dbReference>
<evidence type="ECO:0000256" key="4">
    <source>
        <dbReference type="SAM" id="SignalP"/>
    </source>
</evidence>
<evidence type="ECO:0000256" key="2">
    <source>
        <dbReference type="ARBA" id="ARBA00007639"/>
    </source>
</evidence>
<evidence type="ECO:0000313" key="7">
    <source>
        <dbReference type="EMBL" id="MBP2062692.1"/>
    </source>
</evidence>
<proteinExistence type="inferred from homology"/>
<dbReference type="AlphaFoldDB" id="A0A060ZNU4"/>
<dbReference type="InterPro" id="IPR025997">
    <property type="entry name" value="SBP_2_dom"/>
</dbReference>
<feature type="signal peptide" evidence="4">
    <location>
        <begin position="1"/>
        <end position="25"/>
    </location>
</feature>
<keyword evidence="7" id="KW-0762">Sugar transport</keyword>
<dbReference type="PANTHER" id="PTHR46847">
    <property type="entry name" value="D-ALLOSE-BINDING PERIPLASMIC PROTEIN-RELATED"/>
    <property type="match status" value="1"/>
</dbReference>